<sequence length="416" mass="45817">MHRRTFLKAAAAAGLTVVSPMGAREVSAQDTGIGVYQGTCFFFIQAEGGWDPTSLIDPKGDRDNMNRYATDAIEEAGNIRYAPLQNYSEFFQKHYERMMVINGIDMSTNGHEQGRRYTWSGKLAEGHPSLAALVAAKLGPSLPMGYITNGGYDETFGVISATRAERVDTIPRIAFANRVSPDREETFHSDYAFDRIKAAADERLAAKMERMKLPRVRSSMGALHTARMGEEELKEVISYLPDNVNDNNELVRQARVALASFRAGLGVSVSMRIGGFDTHSDHDNRHIPRLQRILDGVDFIFEEAESMGIADRVFVAIGSDFGRTPGYNGGNGKDHWSVNSMILMGAGVPGNRVIGASGPRHQLMQVNPQTLEVVESGGVRLRPDHVHAAIRKLAGLERDPLSLRYPLQEEDINLLG</sequence>
<feature type="chain" id="PRO_5023030823" evidence="1">
    <location>
        <begin position="24"/>
        <end position="416"/>
    </location>
</feature>
<evidence type="ECO:0000313" key="3">
    <source>
        <dbReference type="Proteomes" id="UP000321595"/>
    </source>
</evidence>
<proteinExistence type="predicted"/>
<gene>
    <name evidence="2" type="ORF">FRD01_06225</name>
</gene>
<dbReference type="AlphaFoldDB" id="A0A5B8XLW4"/>
<dbReference type="OrthoDB" id="238140at2"/>
<dbReference type="Proteomes" id="UP000321595">
    <property type="component" value="Chromosome"/>
</dbReference>
<dbReference type="PROSITE" id="PS51318">
    <property type="entry name" value="TAT"/>
    <property type="match status" value="1"/>
</dbReference>
<dbReference type="PANTHER" id="PTHR43737:SF1">
    <property type="entry name" value="DUF1501 DOMAIN-CONTAINING PROTEIN"/>
    <property type="match status" value="1"/>
</dbReference>
<dbReference type="InterPro" id="IPR006311">
    <property type="entry name" value="TAT_signal"/>
</dbReference>
<reference evidence="2 3" key="1">
    <citation type="submission" date="2019-08" db="EMBL/GenBank/DDBJ databases">
        <authorList>
            <person name="Liang Q."/>
        </authorList>
    </citation>
    <scope>NUCLEOTIDE SEQUENCE [LARGE SCALE GENOMIC DNA]</scope>
    <source>
        <strain evidence="2 3">V1718</strain>
    </source>
</reference>
<dbReference type="InterPro" id="IPR010869">
    <property type="entry name" value="DUF1501"/>
</dbReference>
<dbReference type="EMBL" id="CP042467">
    <property type="protein sequence ID" value="QED26842.1"/>
    <property type="molecule type" value="Genomic_DNA"/>
</dbReference>
<evidence type="ECO:0000256" key="1">
    <source>
        <dbReference type="SAM" id="SignalP"/>
    </source>
</evidence>
<dbReference type="Pfam" id="PF07394">
    <property type="entry name" value="DUF1501"/>
    <property type="match status" value="1"/>
</dbReference>
<keyword evidence="3" id="KW-1185">Reference proteome</keyword>
<dbReference type="RefSeq" id="WP_146958527.1">
    <property type="nucleotide sequence ID" value="NZ_CP042467.1"/>
</dbReference>
<evidence type="ECO:0000313" key="2">
    <source>
        <dbReference type="EMBL" id="QED26842.1"/>
    </source>
</evidence>
<dbReference type="PANTHER" id="PTHR43737">
    <property type="entry name" value="BLL7424 PROTEIN"/>
    <property type="match status" value="1"/>
</dbReference>
<feature type="signal peptide" evidence="1">
    <location>
        <begin position="1"/>
        <end position="23"/>
    </location>
</feature>
<organism evidence="2 3">
    <name type="scientific">Microvenator marinus</name>
    <dbReference type="NCBI Taxonomy" id="2600177"/>
    <lineage>
        <taxon>Bacteria</taxon>
        <taxon>Deltaproteobacteria</taxon>
        <taxon>Bradymonadales</taxon>
        <taxon>Microvenatoraceae</taxon>
        <taxon>Microvenator</taxon>
    </lineage>
</organism>
<dbReference type="KEGG" id="bbae:FRD01_06225"/>
<keyword evidence="1" id="KW-0732">Signal</keyword>
<accession>A0A5B8XLW4</accession>
<name>A0A5B8XLW4_9DELT</name>
<protein>
    <submittedName>
        <fullName evidence="2">DUF1501 domain-containing protein</fullName>
    </submittedName>
</protein>